<dbReference type="OrthoDB" id="1452822at2"/>
<dbReference type="GO" id="GO:0016989">
    <property type="term" value="F:sigma factor antagonist activity"/>
    <property type="evidence" value="ECO:0007669"/>
    <property type="project" value="TreeGrafter"/>
</dbReference>
<feature type="domain" description="FecR protein" evidence="1">
    <location>
        <begin position="110"/>
        <end position="206"/>
    </location>
</feature>
<dbReference type="InterPro" id="IPR032508">
    <property type="entry name" value="FecR_C"/>
</dbReference>
<evidence type="ECO:0000313" key="3">
    <source>
        <dbReference type="EMBL" id="TKC06067.1"/>
    </source>
</evidence>
<name>A0A4U1CHJ7_9SPHI</name>
<organism evidence="3 4">
    <name type="scientific">Pedobacter frigoris</name>
    <dbReference type="NCBI Taxonomy" id="2571272"/>
    <lineage>
        <taxon>Bacteria</taxon>
        <taxon>Pseudomonadati</taxon>
        <taxon>Bacteroidota</taxon>
        <taxon>Sphingobacteriia</taxon>
        <taxon>Sphingobacteriales</taxon>
        <taxon>Sphingobacteriaceae</taxon>
        <taxon>Pedobacter</taxon>
    </lineage>
</organism>
<dbReference type="Gene3D" id="3.55.50.30">
    <property type="match status" value="1"/>
</dbReference>
<dbReference type="EMBL" id="SWBQ01000003">
    <property type="protein sequence ID" value="TKC06067.1"/>
    <property type="molecule type" value="Genomic_DNA"/>
</dbReference>
<dbReference type="Gene3D" id="2.60.120.1440">
    <property type="match status" value="1"/>
</dbReference>
<evidence type="ECO:0000313" key="4">
    <source>
        <dbReference type="Proteomes" id="UP000307244"/>
    </source>
</evidence>
<sequence length="315" mass="36145">MNDNKLKILIEKYLADTATKAERFIVESWLESFQLDSDDISQLEARDNSQKLAQRIIDRVNNPKTEPYHIPLWKKLGGIAAGITAFSILALFLLKPFPPKNEAISTLYSEYRTGVNEFKELRLPDSTLVYLNANSTLSVQKSFIKHNERRVKLDGEAFFEVRKDKKHPFKIQVGELQVKVLGTSFNIQGHKSINEIRVAVKSGKVQVNNGVPLIANQLLVYNKRGKTFQTLIREAIPEALWRKGISVLDRASFDELVTVMFNVYGVNLTTTSKRVINERYNFTIRSSRTLKQSLNQFCELTKKKYRKEGNTIVIY</sequence>
<gene>
    <name evidence="3" type="ORF">FA047_12090</name>
</gene>
<dbReference type="InterPro" id="IPR006860">
    <property type="entry name" value="FecR"/>
</dbReference>
<dbReference type="PANTHER" id="PTHR30273">
    <property type="entry name" value="PERIPLASMIC SIGNAL SENSOR AND SIGMA FACTOR ACTIVATOR FECR-RELATED"/>
    <property type="match status" value="1"/>
</dbReference>
<protein>
    <submittedName>
        <fullName evidence="3">DUF4974 domain-containing protein</fullName>
    </submittedName>
</protein>
<feature type="domain" description="Protein FecR C-terminal" evidence="2">
    <location>
        <begin position="247"/>
        <end position="314"/>
    </location>
</feature>
<keyword evidence="4" id="KW-1185">Reference proteome</keyword>
<reference evidence="3 4" key="1">
    <citation type="submission" date="2019-04" db="EMBL/GenBank/DDBJ databases">
        <title>Pedobacter sp. RP-3-15 sp. nov., isolated from Arctic soil.</title>
        <authorList>
            <person name="Dahal R.H."/>
            <person name="Kim D.-U."/>
        </authorList>
    </citation>
    <scope>NUCLEOTIDE SEQUENCE [LARGE SCALE GENOMIC DNA]</scope>
    <source>
        <strain evidence="3 4">RP-3-15</strain>
    </source>
</reference>
<dbReference type="PANTHER" id="PTHR30273:SF2">
    <property type="entry name" value="PROTEIN FECR"/>
    <property type="match status" value="1"/>
</dbReference>
<dbReference type="PIRSF" id="PIRSF018266">
    <property type="entry name" value="FecR"/>
    <property type="match status" value="1"/>
</dbReference>
<dbReference type="InterPro" id="IPR012373">
    <property type="entry name" value="Ferrdict_sens_TM"/>
</dbReference>
<proteinExistence type="predicted"/>
<dbReference type="AlphaFoldDB" id="A0A4U1CHJ7"/>
<evidence type="ECO:0000259" key="1">
    <source>
        <dbReference type="Pfam" id="PF04773"/>
    </source>
</evidence>
<dbReference type="RefSeq" id="WP_136836326.1">
    <property type="nucleotide sequence ID" value="NZ_SWBQ01000003.1"/>
</dbReference>
<comment type="caution">
    <text evidence="3">The sequence shown here is derived from an EMBL/GenBank/DDBJ whole genome shotgun (WGS) entry which is preliminary data.</text>
</comment>
<dbReference type="Proteomes" id="UP000307244">
    <property type="component" value="Unassembled WGS sequence"/>
</dbReference>
<evidence type="ECO:0000259" key="2">
    <source>
        <dbReference type="Pfam" id="PF16344"/>
    </source>
</evidence>
<dbReference type="Pfam" id="PF04773">
    <property type="entry name" value="FecR"/>
    <property type="match status" value="1"/>
</dbReference>
<dbReference type="Pfam" id="PF16344">
    <property type="entry name" value="FecR_C"/>
    <property type="match status" value="1"/>
</dbReference>
<accession>A0A4U1CHJ7</accession>